<feature type="region of interest" description="Disordered" evidence="1">
    <location>
        <begin position="82"/>
        <end position="132"/>
    </location>
</feature>
<evidence type="ECO:0000256" key="2">
    <source>
        <dbReference type="SAM" id="Phobius"/>
    </source>
</evidence>
<protein>
    <submittedName>
        <fullName evidence="3">Uncharacterized protein</fullName>
    </submittedName>
</protein>
<reference evidence="3 4" key="1">
    <citation type="submission" date="2020-01" db="EMBL/GenBank/DDBJ databases">
        <title>Genome sequence of Arachis hypogaea, cultivar Shitouqi.</title>
        <authorList>
            <person name="Zhuang W."/>
            <person name="Chen H."/>
            <person name="Varshney R."/>
            <person name="Wang D."/>
            <person name="Ming R."/>
        </authorList>
    </citation>
    <scope>NUCLEOTIDE SEQUENCE [LARGE SCALE GENOMIC DNA]</scope>
    <source>
        <tissue evidence="3">Young leaf</tissue>
    </source>
</reference>
<name>A0A6B9VAK1_ARAHY</name>
<keyword evidence="2" id="KW-0472">Membrane</keyword>
<accession>A0A6B9VAK1</accession>
<dbReference type="AlphaFoldDB" id="A0A6B9VAK1"/>
<dbReference type="Proteomes" id="UP000464620">
    <property type="component" value="Chromosome B09"/>
</dbReference>
<evidence type="ECO:0000313" key="3">
    <source>
        <dbReference type="EMBL" id="QHN78560.1"/>
    </source>
</evidence>
<evidence type="ECO:0000256" key="1">
    <source>
        <dbReference type="SAM" id="MobiDB-lite"/>
    </source>
</evidence>
<evidence type="ECO:0000313" key="4">
    <source>
        <dbReference type="Proteomes" id="UP000464620"/>
    </source>
</evidence>
<gene>
    <name evidence="3" type="ORF">DS421_19g662350</name>
</gene>
<proteinExistence type="predicted"/>
<keyword evidence="2" id="KW-0812">Transmembrane</keyword>
<keyword evidence="2" id="KW-1133">Transmembrane helix</keyword>
<organism evidence="3 4">
    <name type="scientific">Arachis hypogaea</name>
    <name type="common">Peanut</name>
    <dbReference type="NCBI Taxonomy" id="3818"/>
    <lineage>
        <taxon>Eukaryota</taxon>
        <taxon>Viridiplantae</taxon>
        <taxon>Streptophyta</taxon>
        <taxon>Embryophyta</taxon>
        <taxon>Tracheophyta</taxon>
        <taxon>Spermatophyta</taxon>
        <taxon>Magnoliopsida</taxon>
        <taxon>eudicotyledons</taxon>
        <taxon>Gunneridae</taxon>
        <taxon>Pentapetalae</taxon>
        <taxon>rosids</taxon>
        <taxon>fabids</taxon>
        <taxon>Fabales</taxon>
        <taxon>Fabaceae</taxon>
        <taxon>Papilionoideae</taxon>
        <taxon>50 kb inversion clade</taxon>
        <taxon>dalbergioids sensu lato</taxon>
        <taxon>Dalbergieae</taxon>
        <taxon>Pterocarpus clade</taxon>
        <taxon>Arachis</taxon>
    </lineage>
</organism>
<feature type="transmembrane region" description="Helical" evidence="2">
    <location>
        <begin position="20"/>
        <end position="41"/>
    </location>
</feature>
<sequence>MWVATKVHKKHYMTLPKPNLIFTSITLPLPLSFTMFTLSFLSRSSNTVALYPQPVSITLCRSKEPRLLPPKTTTPNLTMGTPEHSHCAAQLDAPPQTGADHSPAVARSRVPPPPPRAKDDVHNPHEGVSGAPSLNRMGSGVIFFEISASSYYWDPIWGRIVICGDIQIPHVCPF</sequence>
<dbReference type="EMBL" id="CP031001">
    <property type="protein sequence ID" value="QHN78560.1"/>
    <property type="molecule type" value="Genomic_DNA"/>
</dbReference>
<feature type="compositionally biased region" description="Basic and acidic residues" evidence="1">
    <location>
        <begin position="116"/>
        <end position="125"/>
    </location>
</feature>